<name>A0AAV3PFX4_LITER</name>
<proteinExistence type="predicted"/>
<evidence type="ECO:0000313" key="2">
    <source>
        <dbReference type="Proteomes" id="UP001454036"/>
    </source>
</evidence>
<protein>
    <submittedName>
        <fullName evidence="1">Uncharacterized protein</fullName>
    </submittedName>
</protein>
<keyword evidence="2" id="KW-1185">Reference proteome</keyword>
<organism evidence="1 2">
    <name type="scientific">Lithospermum erythrorhizon</name>
    <name type="common">Purple gromwell</name>
    <name type="synonym">Lithospermum officinale var. erythrorhizon</name>
    <dbReference type="NCBI Taxonomy" id="34254"/>
    <lineage>
        <taxon>Eukaryota</taxon>
        <taxon>Viridiplantae</taxon>
        <taxon>Streptophyta</taxon>
        <taxon>Embryophyta</taxon>
        <taxon>Tracheophyta</taxon>
        <taxon>Spermatophyta</taxon>
        <taxon>Magnoliopsida</taxon>
        <taxon>eudicotyledons</taxon>
        <taxon>Gunneridae</taxon>
        <taxon>Pentapetalae</taxon>
        <taxon>asterids</taxon>
        <taxon>lamiids</taxon>
        <taxon>Boraginales</taxon>
        <taxon>Boraginaceae</taxon>
        <taxon>Boraginoideae</taxon>
        <taxon>Lithospermeae</taxon>
        <taxon>Lithospermum</taxon>
    </lineage>
</organism>
<dbReference type="Proteomes" id="UP001454036">
    <property type="component" value="Unassembled WGS sequence"/>
</dbReference>
<gene>
    <name evidence="1" type="ORF">LIER_36884</name>
</gene>
<reference evidence="1 2" key="1">
    <citation type="submission" date="2024-01" db="EMBL/GenBank/DDBJ databases">
        <title>The complete chloroplast genome sequence of Lithospermum erythrorhizon: insights into the phylogenetic relationship among Boraginaceae species and the maternal lineages of purple gromwells.</title>
        <authorList>
            <person name="Okada T."/>
            <person name="Watanabe K."/>
        </authorList>
    </citation>
    <scope>NUCLEOTIDE SEQUENCE [LARGE SCALE GENOMIC DNA]</scope>
</reference>
<dbReference type="EMBL" id="BAABME010017206">
    <property type="protein sequence ID" value="GAA0149210.1"/>
    <property type="molecule type" value="Genomic_DNA"/>
</dbReference>
<evidence type="ECO:0000313" key="1">
    <source>
        <dbReference type="EMBL" id="GAA0149210.1"/>
    </source>
</evidence>
<dbReference type="AlphaFoldDB" id="A0AAV3PFX4"/>
<comment type="caution">
    <text evidence="1">The sequence shown here is derived from an EMBL/GenBank/DDBJ whole genome shotgun (WGS) entry which is preliminary data.</text>
</comment>
<sequence length="150" mass="17322">MEKDRLVCKYQDRLVEEATPVKKAYIPRKSYTTDDPPYTPIYSPLYTNSMFPEYGDTRSHSFAPSIVQQTVHRVDPTTAMLQELLTAQKREFVELKQTVMAFLSGRANRDVPQAVMPFTARLNVVPIPTWFILPQFNSYNIMVLVTQRST</sequence>
<accession>A0AAV3PFX4</accession>